<dbReference type="AlphaFoldDB" id="A0A1Q8CSP8"/>
<dbReference type="GO" id="GO:0008171">
    <property type="term" value="F:O-methyltransferase activity"/>
    <property type="evidence" value="ECO:0007669"/>
    <property type="project" value="InterPro"/>
</dbReference>
<organism evidence="6 7">
    <name type="scientific">Actinophytocola xanthii</name>
    <dbReference type="NCBI Taxonomy" id="1912961"/>
    <lineage>
        <taxon>Bacteria</taxon>
        <taxon>Bacillati</taxon>
        <taxon>Actinomycetota</taxon>
        <taxon>Actinomycetes</taxon>
        <taxon>Pseudonocardiales</taxon>
        <taxon>Pseudonocardiaceae</taxon>
    </lineage>
</organism>
<keyword evidence="1" id="KW-0489">Methyltransferase</keyword>
<gene>
    <name evidence="6" type="ORF">BU204_12265</name>
</gene>
<dbReference type="PANTHER" id="PTHR43712:SF2">
    <property type="entry name" value="O-METHYLTRANSFERASE CICE"/>
    <property type="match status" value="1"/>
</dbReference>
<proteinExistence type="predicted"/>
<dbReference type="InterPro" id="IPR012967">
    <property type="entry name" value="COMT_dimerisation"/>
</dbReference>
<dbReference type="InterPro" id="IPR036390">
    <property type="entry name" value="WH_DNA-bd_sf"/>
</dbReference>
<evidence type="ECO:0000259" key="5">
    <source>
        <dbReference type="Pfam" id="PF08100"/>
    </source>
</evidence>
<feature type="domain" description="O-methyltransferase dimerisation" evidence="5">
    <location>
        <begin position="12"/>
        <end position="86"/>
    </location>
</feature>
<evidence type="ECO:0000256" key="2">
    <source>
        <dbReference type="ARBA" id="ARBA00022679"/>
    </source>
</evidence>
<dbReference type="GO" id="GO:0032259">
    <property type="term" value="P:methylation"/>
    <property type="evidence" value="ECO:0007669"/>
    <property type="project" value="UniProtKB-KW"/>
</dbReference>
<dbReference type="Proteomes" id="UP000185596">
    <property type="component" value="Unassembled WGS sequence"/>
</dbReference>
<accession>A0A1Q8CSP8</accession>
<dbReference type="Gene3D" id="3.40.50.150">
    <property type="entry name" value="Vaccinia Virus protein VP39"/>
    <property type="match status" value="1"/>
</dbReference>
<keyword evidence="3" id="KW-0949">S-adenosyl-L-methionine</keyword>
<dbReference type="InterPro" id="IPR036388">
    <property type="entry name" value="WH-like_DNA-bd_sf"/>
</dbReference>
<evidence type="ECO:0000256" key="3">
    <source>
        <dbReference type="ARBA" id="ARBA00022691"/>
    </source>
</evidence>
<evidence type="ECO:0000313" key="7">
    <source>
        <dbReference type="Proteomes" id="UP000185596"/>
    </source>
</evidence>
<keyword evidence="2" id="KW-0808">Transferase</keyword>
<evidence type="ECO:0008006" key="8">
    <source>
        <dbReference type="Google" id="ProtNLM"/>
    </source>
</evidence>
<dbReference type="Pfam" id="PF00891">
    <property type="entry name" value="Methyltransf_2"/>
    <property type="match status" value="1"/>
</dbReference>
<dbReference type="InterPro" id="IPR029063">
    <property type="entry name" value="SAM-dependent_MTases_sf"/>
</dbReference>
<dbReference type="Gene3D" id="1.10.10.10">
    <property type="entry name" value="Winged helix-like DNA-binding domain superfamily/Winged helix DNA-binding domain"/>
    <property type="match status" value="1"/>
</dbReference>
<comment type="caution">
    <text evidence="6">The sequence shown here is derived from an EMBL/GenBank/DDBJ whole genome shotgun (WGS) entry which is preliminary data.</text>
</comment>
<dbReference type="PIRSF" id="PIRSF005739">
    <property type="entry name" value="O-mtase"/>
    <property type="match status" value="1"/>
</dbReference>
<dbReference type="Pfam" id="PF08100">
    <property type="entry name" value="Dimerisation"/>
    <property type="match status" value="1"/>
</dbReference>
<feature type="domain" description="O-methyltransferase C-terminal" evidence="4">
    <location>
        <begin position="153"/>
        <end position="311"/>
    </location>
</feature>
<evidence type="ECO:0000259" key="4">
    <source>
        <dbReference type="Pfam" id="PF00891"/>
    </source>
</evidence>
<protein>
    <recommendedName>
        <fullName evidence="8">Methyltransferase</fullName>
    </recommendedName>
</protein>
<dbReference type="PANTHER" id="PTHR43712">
    <property type="entry name" value="PUTATIVE (AFU_ORTHOLOGUE AFUA_4G14580)-RELATED"/>
    <property type="match status" value="1"/>
</dbReference>
<dbReference type="SUPFAM" id="SSF53335">
    <property type="entry name" value="S-adenosyl-L-methionine-dependent methyltransferases"/>
    <property type="match status" value="1"/>
</dbReference>
<dbReference type="EMBL" id="MSIE01000018">
    <property type="protein sequence ID" value="OLF17398.1"/>
    <property type="molecule type" value="Genomic_DNA"/>
</dbReference>
<dbReference type="SUPFAM" id="SSF46785">
    <property type="entry name" value="Winged helix' DNA-binding domain"/>
    <property type="match status" value="1"/>
</dbReference>
<dbReference type="GO" id="GO:0046983">
    <property type="term" value="F:protein dimerization activity"/>
    <property type="evidence" value="ECO:0007669"/>
    <property type="project" value="InterPro"/>
</dbReference>
<sequence>MNAPAGPADLFQAATAFWHSRVLAVAVELDLFSLLATGPASLEELCARLRLHPQPTEALLGGLCAIGILEHDEHGYRNGPTAATWLDRASPDYLGGLFALAGWQFPLWTRLRDLLETGQPQGDRAGLGFDGDALALRRFAETAEGLAADCGPALAAALDWSAVTSVVDLGGARGGTLATVLAAHSHLVGTCFDIPAMAPLFDELAGRLGLAERMLFRGGDFFADVLPPAEVYLLGHLMSDWDEERCTDLVARAAEALEPGGTLVVLDSLIDPDRPSTARNWLVNLNTQLVNPSGSVRSTVDCADWLRSAGMSGVQVRALVGSESLVLGTKPRR</sequence>
<dbReference type="InterPro" id="IPR016461">
    <property type="entry name" value="COMT-like"/>
</dbReference>
<keyword evidence="7" id="KW-1185">Reference proteome</keyword>
<dbReference type="InterPro" id="IPR001077">
    <property type="entry name" value="COMT_C"/>
</dbReference>
<evidence type="ECO:0000256" key="1">
    <source>
        <dbReference type="ARBA" id="ARBA00022603"/>
    </source>
</evidence>
<reference evidence="6 7" key="1">
    <citation type="submission" date="2016-12" db="EMBL/GenBank/DDBJ databases">
        <title>The draft genome sequence of Actinophytocola sp. 11-183.</title>
        <authorList>
            <person name="Wang W."/>
            <person name="Yuan L."/>
        </authorList>
    </citation>
    <scope>NUCLEOTIDE SEQUENCE [LARGE SCALE GENOMIC DNA]</scope>
    <source>
        <strain evidence="6 7">11-183</strain>
    </source>
</reference>
<dbReference type="PROSITE" id="PS51683">
    <property type="entry name" value="SAM_OMT_II"/>
    <property type="match status" value="1"/>
</dbReference>
<name>A0A1Q8CSP8_9PSEU</name>
<evidence type="ECO:0000313" key="6">
    <source>
        <dbReference type="EMBL" id="OLF17398.1"/>
    </source>
</evidence>
<dbReference type="STRING" id="1912961.BU204_12265"/>